<dbReference type="Gene3D" id="3.40.50.2000">
    <property type="entry name" value="Glycogen Phosphorylase B"/>
    <property type="match status" value="1"/>
</dbReference>
<keyword evidence="2" id="KW-1185">Reference proteome</keyword>
<dbReference type="RefSeq" id="WP_146242280.1">
    <property type="nucleotide sequence ID" value="NZ_CAWNWM010000003.1"/>
</dbReference>
<evidence type="ECO:0000313" key="1">
    <source>
        <dbReference type="EMBL" id="PZD74172.1"/>
    </source>
</evidence>
<dbReference type="SUPFAM" id="SSF53756">
    <property type="entry name" value="UDP-Glycosyltransferase/glycogen phosphorylase"/>
    <property type="match status" value="1"/>
</dbReference>
<evidence type="ECO:0000313" key="2">
    <source>
        <dbReference type="Proteomes" id="UP000248857"/>
    </source>
</evidence>
<dbReference type="PANTHER" id="PTHR12526">
    <property type="entry name" value="GLYCOSYLTRANSFERASE"/>
    <property type="match status" value="1"/>
</dbReference>
<gene>
    <name evidence="1" type="primary">dgs</name>
    <name evidence="1" type="ORF">C1752_01219</name>
</gene>
<keyword evidence="1" id="KW-0808">Transferase</keyword>
<name>A0A2W1JUL2_9CYAN</name>
<dbReference type="Pfam" id="PF13692">
    <property type="entry name" value="Glyco_trans_1_4"/>
    <property type="match status" value="1"/>
</dbReference>
<reference evidence="1 2" key="1">
    <citation type="journal article" date="2018" name="Sci. Rep.">
        <title>A novel species of the marine cyanobacterium Acaryochloris with a unique pigment content and lifestyle.</title>
        <authorList>
            <person name="Partensky F."/>
            <person name="Six C."/>
            <person name="Ratin M."/>
            <person name="Garczarek L."/>
            <person name="Vaulot D."/>
            <person name="Probert I."/>
            <person name="Calteau A."/>
            <person name="Gourvil P."/>
            <person name="Marie D."/>
            <person name="Grebert T."/>
            <person name="Bouchier C."/>
            <person name="Le Panse S."/>
            <person name="Gachenot M."/>
            <person name="Rodriguez F."/>
            <person name="Garrido J.L."/>
        </authorList>
    </citation>
    <scope>NUCLEOTIDE SEQUENCE [LARGE SCALE GENOMIC DNA]</scope>
    <source>
        <strain evidence="1 2">RCC1774</strain>
    </source>
</reference>
<dbReference type="OrthoDB" id="503380at2"/>
<protein>
    <submittedName>
        <fullName evidence="1">Processive diacylglycerol alpha-glucosyltransferase</fullName>
        <ecNumber evidence="1">2.4.1.208</ecNumber>
    </submittedName>
</protein>
<keyword evidence="1" id="KW-0328">Glycosyltransferase</keyword>
<comment type="caution">
    <text evidence="1">The sequence shown here is derived from an EMBL/GenBank/DDBJ whole genome shotgun (WGS) entry which is preliminary data.</text>
</comment>
<dbReference type="AlphaFoldDB" id="A0A2W1JUL2"/>
<organism evidence="1 2">
    <name type="scientific">Acaryochloris thomasi RCC1774</name>
    <dbReference type="NCBI Taxonomy" id="1764569"/>
    <lineage>
        <taxon>Bacteria</taxon>
        <taxon>Bacillati</taxon>
        <taxon>Cyanobacteriota</taxon>
        <taxon>Cyanophyceae</taxon>
        <taxon>Acaryochloridales</taxon>
        <taxon>Acaryochloridaceae</taxon>
        <taxon>Acaryochloris</taxon>
        <taxon>Acaryochloris thomasi</taxon>
    </lineage>
</organism>
<dbReference type="Proteomes" id="UP000248857">
    <property type="component" value="Unassembled WGS sequence"/>
</dbReference>
<dbReference type="EMBL" id="PQWO01000003">
    <property type="protein sequence ID" value="PZD74172.1"/>
    <property type="molecule type" value="Genomic_DNA"/>
</dbReference>
<dbReference type="GO" id="GO:0047257">
    <property type="term" value="F:diglucosyl diacylglycerol synthase activity"/>
    <property type="evidence" value="ECO:0007669"/>
    <property type="project" value="UniProtKB-EC"/>
</dbReference>
<proteinExistence type="predicted"/>
<dbReference type="EC" id="2.4.1.208" evidence="1"/>
<sequence>MAKKIKSILYVSLGNLPSKLASSIQVAKMSQAIGQKVKDFALVTSGDILSAIRGMEAGFQSWYAIRHRFKLIRIPVHFQAKYPFPKNYAKERYFKWAVLYACLRSPTLVYTRSYPIVSLLLETDIPILWEQHELLPEKLPEDSLYHRLFASDSLVGLVTLSPLIAKNYIKNGLSTEKVLIAHSGVDISIFQPYRSKSEARKHLSLTGDRKIILYGGHLYEHKGMGTLVETALRMPECRFILVGGWQADIERVKAACRQKNVRNVIVVGHVSQSVLAMYLYAADVLLLPTSKQWQLAQTTSPMKLFEYMAVQRPIVASALPNIMTVLRDRENALLAEPDQPQSFQQAITELLEKPALADEIAKQAFREVDQYTWDSRAEIILRFAEERLEKMNFQPKARRNILFKYLKTITFT</sequence>
<accession>A0A2W1JUL2</accession>